<gene>
    <name evidence="3" type="ORF">KSP39_PZI006857</name>
</gene>
<dbReference type="EMBL" id="JBBWWQ010000005">
    <property type="protein sequence ID" value="KAK8946402.1"/>
    <property type="molecule type" value="Genomic_DNA"/>
</dbReference>
<evidence type="ECO:0000259" key="2">
    <source>
        <dbReference type="Pfam" id="PF07727"/>
    </source>
</evidence>
<accession>A0AAP0BNT6</accession>
<proteinExistence type="predicted"/>
<keyword evidence="4" id="KW-1185">Reference proteome</keyword>
<name>A0AAP0BNT6_9ASPA</name>
<feature type="domain" description="Reverse transcriptase Ty1/copia-type" evidence="2">
    <location>
        <begin position="143"/>
        <end position="218"/>
    </location>
</feature>
<evidence type="ECO:0000313" key="4">
    <source>
        <dbReference type="Proteomes" id="UP001418222"/>
    </source>
</evidence>
<evidence type="ECO:0000256" key="1">
    <source>
        <dbReference type="SAM" id="MobiDB-lite"/>
    </source>
</evidence>
<dbReference type="AlphaFoldDB" id="A0AAP0BNT6"/>
<sequence length="221" mass="25369">MAKTMLLQKQMPIEFWAEAVKTVVTTRDVLFHEEEKWQWVSVSEEAASRVFSIDSILSNEKVAVESTEITTIESNEVQNIHQDTSDTSSSDSSSPKRMKQLSDIYQECEFALTTTTPTTFDEAATKQEWRITMNEEIRMVEKNNTWRLVKPPANKDIIGLKWFYKIKENEDGSINKYKARIVAKGYSQILGIDFNQTFAQVAQLETIRAIISFAAQNKLKL</sequence>
<organism evidence="3 4">
    <name type="scientific">Platanthera zijinensis</name>
    <dbReference type="NCBI Taxonomy" id="2320716"/>
    <lineage>
        <taxon>Eukaryota</taxon>
        <taxon>Viridiplantae</taxon>
        <taxon>Streptophyta</taxon>
        <taxon>Embryophyta</taxon>
        <taxon>Tracheophyta</taxon>
        <taxon>Spermatophyta</taxon>
        <taxon>Magnoliopsida</taxon>
        <taxon>Liliopsida</taxon>
        <taxon>Asparagales</taxon>
        <taxon>Orchidaceae</taxon>
        <taxon>Orchidoideae</taxon>
        <taxon>Orchideae</taxon>
        <taxon>Orchidinae</taxon>
        <taxon>Platanthera</taxon>
    </lineage>
</organism>
<comment type="caution">
    <text evidence="3">The sequence shown here is derived from an EMBL/GenBank/DDBJ whole genome shotgun (WGS) entry which is preliminary data.</text>
</comment>
<dbReference type="InterPro" id="IPR013103">
    <property type="entry name" value="RVT_2"/>
</dbReference>
<feature type="region of interest" description="Disordered" evidence="1">
    <location>
        <begin position="78"/>
        <end position="98"/>
    </location>
</feature>
<evidence type="ECO:0000313" key="3">
    <source>
        <dbReference type="EMBL" id="KAK8946402.1"/>
    </source>
</evidence>
<dbReference type="Pfam" id="PF07727">
    <property type="entry name" value="RVT_2"/>
    <property type="match status" value="1"/>
</dbReference>
<protein>
    <recommendedName>
        <fullName evidence="2">Reverse transcriptase Ty1/copia-type domain-containing protein</fullName>
    </recommendedName>
</protein>
<dbReference type="Proteomes" id="UP001418222">
    <property type="component" value="Unassembled WGS sequence"/>
</dbReference>
<reference evidence="3 4" key="1">
    <citation type="journal article" date="2022" name="Nat. Plants">
        <title>Genomes of leafy and leafless Platanthera orchids illuminate the evolution of mycoheterotrophy.</title>
        <authorList>
            <person name="Li M.H."/>
            <person name="Liu K.W."/>
            <person name="Li Z."/>
            <person name="Lu H.C."/>
            <person name="Ye Q.L."/>
            <person name="Zhang D."/>
            <person name="Wang J.Y."/>
            <person name="Li Y.F."/>
            <person name="Zhong Z.M."/>
            <person name="Liu X."/>
            <person name="Yu X."/>
            <person name="Liu D.K."/>
            <person name="Tu X.D."/>
            <person name="Liu B."/>
            <person name="Hao Y."/>
            <person name="Liao X.Y."/>
            <person name="Jiang Y.T."/>
            <person name="Sun W.H."/>
            <person name="Chen J."/>
            <person name="Chen Y.Q."/>
            <person name="Ai Y."/>
            <person name="Zhai J.W."/>
            <person name="Wu S.S."/>
            <person name="Zhou Z."/>
            <person name="Hsiao Y.Y."/>
            <person name="Wu W.L."/>
            <person name="Chen Y.Y."/>
            <person name="Lin Y.F."/>
            <person name="Hsu J.L."/>
            <person name="Li C.Y."/>
            <person name="Wang Z.W."/>
            <person name="Zhao X."/>
            <person name="Zhong W.Y."/>
            <person name="Ma X.K."/>
            <person name="Ma L."/>
            <person name="Huang J."/>
            <person name="Chen G.Z."/>
            <person name="Huang M.Z."/>
            <person name="Huang L."/>
            <person name="Peng D.H."/>
            <person name="Luo Y.B."/>
            <person name="Zou S.Q."/>
            <person name="Chen S.P."/>
            <person name="Lan S."/>
            <person name="Tsai W.C."/>
            <person name="Van de Peer Y."/>
            <person name="Liu Z.J."/>
        </authorList>
    </citation>
    <scope>NUCLEOTIDE SEQUENCE [LARGE SCALE GENOMIC DNA]</scope>
    <source>
        <strain evidence="3">Lor287</strain>
    </source>
</reference>